<accession>A0A428TKV9</accession>
<protein>
    <submittedName>
        <fullName evidence="1">Uncharacterized protein</fullName>
    </submittedName>
</protein>
<dbReference type="AlphaFoldDB" id="A0A428TKV9"/>
<sequence length="99" mass="11075">MGSHSRCFSVVFLTETDVEGVPGLSGEDKETLRLAIKPPYGPKEDAFLHRELVAWDHAAALNEWLDAPVEVFVDLDGFEQVHNPVNLFLPSTRRASRTQ</sequence>
<gene>
    <name evidence="1" type="ORF">CEP52_007892</name>
</gene>
<dbReference type="STRING" id="1325735.A0A428TKV9"/>
<comment type="caution">
    <text evidence="1">The sequence shown here is derived from an EMBL/GenBank/DDBJ whole genome shotgun (WGS) entry which is preliminary data.</text>
</comment>
<dbReference type="Proteomes" id="UP000287144">
    <property type="component" value="Unassembled WGS sequence"/>
</dbReference>
<keyword evidence="2" id="KW-1185">Reference proteome</keyword>
<dbReference type="EMBL" id="NKCK01000074">
    <property type="protein sequence ID" value="RSM02639.1"/>
    <property type="molecule type" value="Genomic_DNA"/>
</dbReference>
<name>A0A428TKV9_9HYPO</name>
<evidence type="ECO:0000313" key="2">
    <source>
        <dbReference type="Proteomes" id="UP000287144"/>
    </source>
</evidence>
<reference evidence="1 2" key="1">
    <citation type="submission" date="2017-06" db="EMBL/GenBank/DDBJ databases">
        <title>Comparative genomic analysis of Ambrosia Fusariam Clade fungi.</title>
        <authorList>
            <person name="Stajich J.E."/>
            <person name="Carrillo J."/>
            <person name="Kijimoto T."/>
            <person name="Eskalen A."/>
            <person name="O'Donnell K."/>
            <person name="Kasson M."/>
        </authorList>
    </citation>
    <scope>NUCLEOTIDE SEQUENCE [LARGE SCALE GENOMIC DNA]</scope>
    <source>
        <strain evidence="1 2">NRRL62579</strain>
    </source>
</reference>
<evidence type="ECO:0000313" key="1">
    <source>
        <dbReference type="EMBL" id="RSM02639.1"/>
    </source>
</evidence>
<proteinExistence type="predicted"/>
<organism evidence="1 2">
    <name type="scientific">Fusarium oligoseptatum</name>
    <dbReference type="NCBI Taxonomy" id="2604345"/>
    <lineage>
        <taxon>Eukaryota</taxon>
        <taxon>Fungi</taxon>
        <taxon>Dikarya</taxon>
        <taxon>Ascomycota</taxon>
        <taxon>Pezizomycotina</taxon>
        <taxon>Sordariomycetes</taxon>
        <taxon>Hypocreomycetidae</taxon>
        <taxon>Hypocreales</taxon>
        <taxon>Nectriaceae</taxon>
        <taxon>Fusarium</taxon>
        <taxon>Fusarium solani species complex</taxon>
    </lineage>
</organism>